<dbReference type="AlphaFoldDB" id="A0AA36NHH5"/>
<gene>
    <name evidence="1" type="ORF">EVOR1521_LOCUS26377</name>
</gene>
<dbReference type="Proteomes" id="UP001178507">
    <property type="component" value="Unassembled WGS sequence"/>
</dbReference>
<protein>
    <submittedName>
        <fullName evidence="1">Uncharacterized protein</fullName>
    </submittedName>
</protein>
<accession>A0AA36NHH5</accession>
<organism evidence="1 2">
    <name type="scientific">Effrenium voratum</name>
    <dbReference type="NCBI Taxonomy" id="2562239"/>
    <lineage>
        <taxon>Eukaryota</taxon>
        <taxon>Sar</taxon>
        <taxon>Alveolata</taxon>
        <taxon>Dinophyceae</taxon>
        <taxon>Suessiales</taxon>
        <taxon>Symbiodiniaceae</taxon>
        <taxon>Effrenium</taxon>
    </lineage>
</organism>
<sequence length="131" mass="14372">MLSSLEELQLARIYTRHRTEVTLDKGYTSDQDAGQAGTFVQIMRCQNICMIMTVNRASAQQILPSELSFADTGDGFSNIVAAAQIKAVTLTLTEASSIGSLGEDDTVQGDSVRSTQVPQKLQRWQQQMIDT</sequence>
<dbReference type="EMBL" id="CAUJNA010003510">
    <property type="protein sequence ID" value="CAJ1403791.1"/>
    <property type="molecule type" value="Genomic_DNA"/>
</dbReference>
<comment type="caution">
    <text evidence="1">The sequence shown here is derived from an EMBL/GenBank/DDBJ whole genome shotgun (WGS) entry which is preliminary data.</text>
</comment>
<evidence type="ECO:0000313" key="1">
    <source>
        <dbReference type="EMBL" id="CAJ1403791.1"/>
    </source>
</evidence>
<evidence type="ECO:0000313" key="2">
    <source>
        <dbReference type="Proteomes" id="UP001178507"/>
    </source>
</evidence>
<proteinExistence type="predicted"/>
<reference evidence="1" key="1">
    <citation type="submission" date="2023-08" db="EMBL/GenBank/DDBJ databases">
        <authorList>
            <person name="Chen Y."/>
            <person name="Shah S."/>
            <person name="Dougan E. K."/>
            <person name="Thang M."/>
            <person name="Chan C."/>
        </authorList>
    </citation>
    <scope>NUCLEOTIDE SEQUENCE</scope>
</reference>
<keyword evidence="2" id="KW-1185">Reference proteome</keyword>
<name>A0AA36NHH5_9DINO</name>